<evidence type="ECO:0000313" key="3">
    <source>
        <dbReference type="Proteomes" id="UP000830671"/>
    </source>
</evidence>
<dbReference type="Proteomes" id="UP000830671">
    <property type="component" value="Chromosome 1"/>
</dbReference>
<sequence>MSLYANPRQSSIVHITKTDFGIQFHKADLEVSSIIGNVSDFAAWHSHVGVTQFPRQQARSDKDATLQLCQNTCVTRPKSDGSIKEFPSYVPYDVTLRSEQNVFCPSKSRHMVSHCHIRPTQRHTKHKTERFPSMLPGGEHLDHGRLGHKMAVELLSRSIMDQNGNRLPLSAEWKSVTSYGTQQWAYGVW</sequence>
<evidence type="ECO:0000313" key="2">
    <source>
        <dbReference type="EMBL" id="UQC74949.1"/>
    </source>
</evidence>
<feature type="region of interest" description="Disordered" evidence="1">
    <location>
        <begin position="120"/>
        <end position="142"/>
    </location>
</feature>
<dbReference type="AlphaFoldDB" id="A0A9Q8W9B5"/>
<dbReference type="GeneID" id="73335651"/>
<protein>
    <submittedName>
        <fullName evidence="2">Uncharacterized protein</fullName>
    </submittedName>
</protein>
<dbReference type="KEGG" id="clup:CLUP02_01602"/>
<reference evidence="2" key="1">
    <citation type="journal article" date="2021" name="Mol. Plant Microbe Interact.">
        <title>Complete Genome Sequence of the Plant-Pathogenic Fungus Colletotrichum lupini.</title>
        <authorList>
            <person name="Baroncelli R."/>
            <person name="Pensec F."/>
            <person name="Da Lio D."/>
            <person name="Boufleur T."/>
            <person name="Vicente I."/>
            <person name="Sarrocco S."/>
            <person name="Picot A."/>
            <person name="Baraldi E."/>
            <person name="Sukno S."/>
            <person name="Thon M."/>
            <person name="Le Floch G."/>
        </authorList>
    </citation>
    <scope>NUCLEOTIDE SEQUENCE</scope>
    <source>
        <strain evidence="2">IMI 504893</strain>
    </source>
</reference>
<dbReference type="EMBL" id="CP019471">
    <property type="protein sequence ID" value="UQC74949.1"/>
    <property type="molecule type" value="Genomic_DNA"/>
</dbReference>
<dbReference type="RefSeq" id="XP_049136598.1">
    <property type="nucleotide sequence ID" value="XM_049280641.1"/>
</dbReference>
<keyword evidence="3" id="KW-1185">Reference proteome</keyword>
<organism evidence="2 3">
    <name type="scientific">Colletotrichum lupini</name>
    <dbReference type="NCBI Taxonomy" id="145971"/>
    <lineage>
        <taxon>Eukaryota</taxon>
        <taxon>Fungi</taxon>
        <taxon>Dikarya</taxon>
        <taxon>Ascomycota</taxon>
        <taxon>Pezizomycotina</taxon>
        <taxon>Sordariomycetes</taxon>
        <taxon>Hypocreomycetidae</taxon>
        <taxon>Glomerellales</taxon>
        <taxon>Glomerellaceae</taxon>
        <taxon>Colletotrichum</taxon>
        <taxon>Colletotrichum acutatum species complex</taxon>
    </lineage>
</organism>
<name>A0A9Q8W9B5_9PEZI</name>
<accession>A0A9Q8W9B5</accession>
<proteinExistence type="predicted"/>
<evidence type="ECO:0000256" key="1">
    <source>
        <dbReference type="SAM" id="MobiDB-lite"/>
    </source>
</evidence>
<gene>
    <name evidence="2" type="ORF">CLUP02_01602</name>
</gene>